<evidence type="ECO:0000313" key="4">
    <source>
        <dbReference type="Proteomes" id="UP000661649"/>
    </source>
</evidence>
<dbReference type="EMBL" id="JACRTP010000007">
    <property type="protein sequence ID" value="MBC8629710.1"/>
    <property type="molecule type" value="Genomic_DNA"/>
</dbReference>
<dbReference type="PRINTS" id="PR00743">
    <property type="entry name" value="GLHYDRLASE36"/>
</dbReference>
<sequence length="718" mass="82772">MINKIKKKRKEKERNTIMETKEIRIEENGLKVIFEIRENGIVELKQFTTAGKPDRNREPRDEQASYSITEIQLTGKGSRNMHGYKHSLSSASEEFHYVNHTLEKAEKGQQLIIHTKSDYGVELSYYMQFFDGISAVQVWTEVKNNGTEAVGLEYVSSFVYHGLCANGKLPYYDKTQIYTPYNSWCCEAQWKKDSAKQLNLNGMMVDGFNTPGFGLNRYCYGGRGSWSSCEYLPMGICEDIEAKETYFFQIEHSGQWLVEYGSSMGKNLYLALSGPTEMENGWWKNLKPGDTFETVPVGFGVADGSLNEAMAELTKYRRAIRRENDDDKKLNIVFNDYMNCLMGDPIESTEKEIIDKAAEMGCEYYCMDAGWYDKGYWWDRVGEWKESPERFPNGMKSVCDYAKSKGLVMGLWLEIEVMGVECELAKTLPDDWFICRHGKRHIDNKRYLLDFRNPEVRKYCREVVDRLIEDYGVGYFKVDYNVTMGYGSELNSDSCSDAIREHYLCLYQWYKEIFKAHPDLVIENCGSGGQRMDYGMMKLLSLQSTSDQTDYIYNSYIGVNVASAVTPEQAGMWVYPYEDDREHVIYNMVNGLLLRPYISGMVWKMSEENLKLMAEGIALYKQIRDGIKDGVPIFPLGFADLESKQLVYGIKTEDRVYLAVLAPKTANVKIPLDFGKEIEKVSVIYPDTVDCKFCYDENELCVELPQEKCARLFEIDLK</sequence>
<dbReference type="PANTHER" id="PTHR43053:SF3">
    <property type="entry name" value="ALPHA-GALACTOSIDASE C-RELATED"/>
    <property type="match status" value="1"/>
</dbReference>
<reference evidence="3 4" key="1">
    <citation type="submission" date="2020-08" db="EMBL/GenBank/DDBJ databases">
        <title>Genome public.</title>
        <authorList>
            <person name="Liu C."/>
            <person name="Sun Q."/>
        </authorList>
    </citation>
    <scope>NUCLEOTIDE SEQUENCE [LARGE SCALE GENOMIC DNA]</scope>
    <source>
        <strain evidence="3 4">3_YM_SP_D4_24.mj</strain>
    </source>
</reference>
<keyword evidence="1" id="KW-0378">Hydrolase</keyword>
<evidence type="ECO:0000313" key="3">
    <source>
        <dbReference type="EMBL" id="MBC8629710.1"/>
    </source>
</evidence>
<comment type="caution">
    <text evidence="3">The sequence shown here is derived from an EMBL/GenBank/DDBJ whole genome shotgun (WGS) entry which is preliminary data.</text>
</comment>
<gene>
    <name evidence="3" type="ORF">H8712_14035</name>
</gene>
<keyword evidence="2" id="KW-0326">Glycosidase</keyword>
<dbReference type="PANTHER" id="PTHR43053">
    <property type="entry name" value="GLYCOSIDASE FAMILY 31"/>
    <property type="match status" value="1"/>
</dbReference>
<proteinExistence type="predicted"/>
<dbReference type="InterPro" id="IPR002252">
    <property type="entry name" value="Glyco_hydro_36"/>
</dbReference>
<organism evidence="3 4">
    <name type="scientific">Blautia stercoris</name>
    <dbReference type="NCBI Taxonomy" id="871664"/>
    <lineage>
        <taxon>Bacteria</taxon>
        <taxon>Bacillati</taxon>
        <taxon>Bacillota</taxon>
        <taxon>Clostridia</taxon>
        <taxon>Lachnospirales</taxon>
        <taxon>Lachnospiraceae</taxon>
        <taxon>Blautia</taxon>
    </lineage>
</organism>
<dbReference type="Proteomes" id="UP000661649">
    <property type="component" value="Unassembled WGS sequence"/>
</dbReference>
<keyword evidence="4" id="KW-1185">Reference proteome</keyword>
<dbReference type="InterPro" id="IPR038417">
    <property type="entry name" value="Alpga-gal_N_sf"/>
</dbReference>
<dbReference type="Pfam" id="PF02065">
    <property type="entry name" value="Melibiase"/>
    <property type="match status" value="1"/>
</dbReference>
<dbReference type="InterPro" id="IPR017853">
    <property type="entry name" value="GH"/>
</dbReference>
<name>A0ABR7PE54_9FIRM</name>
<evidence type="ECO:0000256" key="1">
    <source>
        <dbReference type="ARBA" id="ARBA00022801"/>
    </source>
</evidence>
<dbReference type="SUPFAM" id="SSF51445">
    <property type="entry name" value="(Trans)glycosidases"/>
    <property type="match status" value="1"/>
</dbReference>
<evidence type="ECO:0000256" key="2">
    <source>
        <dbReference type="ARBA" id="ARBA00023295"/>
    </source>
</evidence>
<protein>
    <submittedName>
        <fullName evidence="3">Alpha-galactosidase</fullName>
    </submittedName>
</protein>
<accession>A0ABR7PE54</accession>
<dbReference type="InterPro" id="IPR013785">
    <property type="entry name" value="Aldolase_TIM"/>
</dbReference>
<dbReference type="Gene3D" id="3.20.20.70">
    <property type="entry name" value="Aldolase class I"/>
    <property type="match status" value="1"/>
</dbReference>
<dbReference type="CDD" id="cd14791">
    <property type="entry name" value="GH36"/>
    <property type="match status" value="1"/>
</dbReference>
<dbReference type="InterPro" id="IPR050985">
    <property type="entry name" value="Alpha-glycosidase_related"/>
</dbReference>
<dbReference type="Gene3D" id="2.70.98.60">
    <property type="entry name" value="alpha-galactosidase from lactobacil brevis"/>
    <property type="match status" value="1"/>
</dbReference>